<sequence length="424" mass="47680">MKSKQEYAVKENSLSDKFAQKYKDDFPILNQQINGKDLIYFDNAATTQKPESVLDAVDNYNRTINANPHRGAHTLSIRATEAYENAREKVKDFINAEKSEEIIFTRNTTESLNLLANSMEALVEEGDEILISVLEHHSNILPWQQLAERKNLKLKYLYPDQNYRIQLSELREKLSEKTKILSISQMSNVSGVINPVKEMIELAHQNDALVVVDGAQGAPHLKTDVRALDADFYAFSGHKMLAPMGIGVLYGKKALLEELPPFLKGGGMIEYVKEQDSTYAPLPEKFEAGTPNVEGAVGLQAAIEYLEDIGLDKIKEHELELTEYALEKMGELDYVEIAGPTDLEDRGGIISFNLRDIHSHDLATIVDSEGIAIRSGHHCAQPLMKFYQLNSTGRISFYLYNTKAEVDKFIESLDKVREVFGYGS</sequence>
<accession>A0A1G6LJT1</accession>
<dbReference type="Proteomes" id="UP000324896">
    <property type="component" value="Unassembled WGS sequence"/>
</dbReference>
<dbReference type="InterPro" id="IPR015421">
    <property type="entry name" value="PyrdxlP-dep_Trfase_major"/>
</dbReference>
<comment type="cofactor">
    <cofactor evidence="1">
        <name>pyridoxal 5'-phosphate</name>
        <dbReference type="ChEBI" id="CHEBI:597326"/>
    </cofactor>
</comment>
<dbReference type="SUPFAM" id="SSF53383">
    <property type="entry name" value="PLP-dependent transferases"/>
    <property type="match status" value="1"/>
</dbReference>
<evidence type="ECO:0000313" key="11">
    <source>
        <dbReference type="EMBL" id="TDS29132.1"/>
    </source>
</evidence>
<evidence type="ECO:0000256" key="6">
    <source>
        <dbReference type="ARBA" id="ARBA00050776"/>
    </source>
</evidence>
<dbReference type="PIRSF" id="PIRSF005572">
    <property type="entry name" value="NifS"/>
    <property type="match status" value="1"/>
</dbReference>
<evidence type="ECO:0000313" key="14">
    <source>
        <dbReference type="Proteomes" id="UP000295758"/>
    </source>
</evidence>
<evidence type="ECO:0000313" key="8">
    <source>
        <dbReference type="EMBL" id="SDC43463.1"/>
    </source>
</evidence>
<comment type="similarity">
    <text evidence="2">Belongs to the class-V pyridoxal-phosphate-dependent aminotransferase family. Csd subfamily.</text>
</comment>
<evidence type="ECO:0000313" key="9">
    <source>
        <dbReference type="EMBL" id="SDF61277.1"/>
    </source>
</evidence>
<dbReference type="PANTHER" id="PTHR43586:SF8">
    <property type="entry name" value="CYSTEINE DESULFURASE 1, CHLOROPLASTIC"/>
    <property type="match status" value="1"/>
</dbReference>
<dbReference type="InterPro" id="IPR015424">
    <property type="entry name" value="PyrdxlP-dep_Trfase"/>
</dbReference>
<keyword evidence="4" id="KW-0808">Transferase</keyword>
<dbReference type="AlphaFoldDB" id="A0A1G6LJT1"/>
<feature type="domain" description="Aminotransferase class V" evidence="7">
    <location>
        <begin position="39"/>
        <end position="409"/>
    </location>
</feature>
<dbReference type="Gene3D" id="3.90.1150.10">
    <property type="entry name" value="Aspartate Aminotransferase, domain 1"/>
    <property type="match status" value="1"/>
</dbReference>
<evidence type="ECO:0000256" key="3">
    <source>
        <dbReference type="ARBA" id="ARBA00012239"/>
    </source>
</evidence>
<dbReference type="Gene3D" id="3.40.640.10">
    <property type="entry name" value="Type I PLP-dependent aspartate aminotransferase-like (Major domain)"/>
    <property type="match status" value="1"/>
</dbReference>
<dbReference type="Pfam" id="PF00266">
    <property type="entry name" value="Aminotran_5"/>
    <property type="match status" value="1"/>
</dbReference>
<evidence type="ECO:0000256" key="4">
    <source>
        <dbReference type="ARBA" id="ARBA00022679"/>
    </source>
</evidence>
<dbReference type="CDD" id="cd06453">
    <property type="entry name" value="SufS_like"/>
    <property type="match status" value="1"/>
</dbReference>
<dbReference type="InterPro" id="IPR010970">
    <property type="entry name" value="Cys_dSase_SufS"/>
</dbReference>
<dbReference type="Proteomes" id="UP000198612">
    <property type="component" value="Unassembled WGS sequence"/>
</dbReference>
<keyword evidence="13" id="KW-1185">Reference proteome</keyword>
<reference evidence="11 14" key="2">
    <citation type="submission" date="2019-03" db="EMBL/GenBank/DDBJ databases">
        <title>Deep subsurface shale carbon reservoir microbial communities from Ohio and West Virginia, USA.</title>
        <authorList>
            <person name="Wrighton K."/>
        </authorList>
    </citation>
    <scope>NUCLEOTIDE SEQUENCE [LARGE SCALE GENOMIC DNA]</scope>
    <source>
        <strain evidence="11 14">UTICA-S4D12</strain>
    </source>
</reference>
<dbReference type="Proteomes" id="UP000295758">
    <property type="component" value="Unassembled WGS sequence"/>
</dbReference>
<proteinExistence type="inferred from homology"/>
<evidence type="ECO:0000256" key="2">
    <source>
        <dbReference type="ARBA" id="ARBA00010447"/>
    </source>
</evidence>
<dbReference type="GO" id="GO:0006534">
    <property type="term" value="P:cysteine metabolic process"/>
    <property type="evidence" value="ECO:0007669"/>
    <property type="project" value="InterPro"/>
</dbReference>
<dbReference type="GO" id="GO:0030170">
    <property type="term" value="F:pyridoxal phosphate binding"/>
    <property type="evidence" value="ECO:0007669"/>
    <property type="project" value="InterPro"/>
</dbReference>
<reference evidence="12 13" key="1">
    <citation type="submission" date="2016-10" db="EMBL/GenBank/DDBJ databases">
        <authorList>
            <person name="Varghese N."/>
            <person name="Submissions S."/>
        </authorList>
    </citation>
    <scope>NUCLEOTIDE SEQUENCE [LARGE SCALE GENOMIC DNA]</scope>
    <source>
        <strain evidence="8 15">WG10</strain>
        <strain evidence="9 13">WG2</strain>
        <strain evidence="10 12">WG5</strain>
    </source>
</reference>
<dbReference type="RefSeq" id="WP_089655777.1">
    <property type="nucleotide sequence ID" value="NZ_FMYT01000006.1"/>
</dbReference>
<dbReference type="InterPro" id="IPR016454">
    <property type="entry name" value="Cysteine_dSase"/>
</dbReference>
<evidence type="ECO:0000256" key="1">
    <source>
        <dbReference type="ARBA" id="ARBA00001933"/>
    </source>
</evidence>
<organism evidence="8 15">
    <name type="scientific">Halanaerobium congolense</name>
    <dbReference type="NCBI Taxonomy" id="54121"/>
    <lineage>
        <taxon>Bacteria</taxon>
        <taxon>Bacillati</taxon>
        <taxon>Bacillota</taxon>
        <taxon>Clostridia</taxon>
        <taxon>Halanaerobiales</taxon>
        <taxon>Halanaerobiaceae</taxon>
        <taxon>Halanaerobium</taxon>
    </lineage>
</organism>
<evidence type="ECO:0000259" key="7">
    <source>
        <dbReference type="Pfam" id="PF00266"/>
    </source>
</evidence>
<dbReference type="EMBL" id="SOAA01000018">
    <property type="protein sequence ID" value="TDS29132.1"/>
    <property type="molecule type" value="Genomic_DNA"/>
</dbReference>
<comment type="catalytic activity">
    <reaction evidence="6">
        <text>(sulfur carrier)-H + L-cysteine = (sulfur carrier)-SH + L-alanine</text>
        <dbReference type="Rhea" id="RHEA:43892"/>
        <dbReference type="Rhea" id="RHEA-COMP:14737"/>
        <dbReference type="Rhea" id="RHEA-COMP:14739"/>
        <dbReference type="ChEBI" id="CHEBI:29917"/>
        <dbReference type="ChEBI" id="CHEBI:35235"/>
        <dbReference type="ChEBI" id="CHEBI:57972"/>
        <dbReference type="ChEBI" id="CHEBI:64428"/>
        <dbReference type="EC" id="2.8.1.7"/>
    </reaction>
</comment>
<dbReference type="Proteomes" id="UP000199519">
    <property type="component" value="Unassembled WGS sequence"/>
</dbReference>
<name>A0A1G6LJT1_9FIRM</name>
<dbReference type="InterPro" id="IPR015422">
    <property type="entry name" value="PyrdxlP-dep_Trfase_small"/>
</dbReference>
<evidence type="ECO:0000313" key="10">
    <source>
        <dbReference type="EMBL" id="SET01847.1"/>
    </source>
</evidence>
<dbReference type="EMBL" id="FMYT01000006">
    <property type="protein sequence ID" value="SDC43463.1"/>
    <property type="molecule type" value="Genomic_DNA"/>
</dbReference>
<evidence type="ECO:0000313" key="15">
    <source>
        <dbReference type="Proteomes" id="UP000324896"/>
    </source>
</evidence>
<dbReference type="EC" id="2.8.1.7" evidence="3"/>
<dbReference type="EMBL" id="FOHG01000017">
    <property type="protein sequence ID" value="SET01847.1"/>
    <property type="molecule type" value="Genomic_DNA"/>
</dbReference>
<dbReference type="EMBL" id="FNBJ01000017">
    <property type="protein sequence ID" value="SDF61277.1"/>
    <property type="molecule type" value="Genomic_DNA"/>
</dbReference>
<gene>
    <name evidence="11" type="ORF">BY453_11817</name>
    <name evidence="8" type="ORF">SAMN04488597_10682</name>
    <name evidence="9" type="ORF">SAMN04488598_11711</name>
    <name evidence="10" type="ORF">SAMN04515652_11742</name>
</gene>
<protein>
    <recommendedName>
        <fullName evidence="3">cysteine desulfurase</fullName>
        <ecNumber evidence="3">2.8.1.7</ecNumber>
    </recommendedName>
</protein>
<evidence type="ECO:0000313" key="12">
    <source>
        <dbReference type="Proteomes" id="UP000198612"/>
    </source>
</evidence>
<keyword evidence="5" id="KW-0663">Pyridoxal phosphate</keyword>
<dbReference type="NCBIfam" id="TIGR01979">
    <property type="entry name" value="sufS"/>
    <property type="match status" value="1"/>
</dbReference>
<dbReference type="GO" id="GO:0031071">
    <property type="term" value="F:cysteine desulfurase activity"/>
    <property type="evidence" value="ECO:0007669"/>
    <property type="project" value="UniProtKB-EC"/>
</dbReference>
<dbReference type="InterPro" id="IPR000192">
    <property type="entry name" value="Aminotrans_V_dom"/>
</dbReference>
<evidence type="ECO:0000256" key="5">
    <source>
        <dbReference type="ARBA" id="ARBA00022898"/>
    </source>
</evidence>
<dbReference type="PANTHER" id="PTHR43586">
    <property type="entry name" value="CYSTEINE DESULFURASE"/>
    <property type="match status" value="1"/>
</dbReference>
<evidence type="ECO:0000313" key="13">
    <source>
        <dbReference type="Proteomes" id="UP000199519"/>
    </source>
</evidence>